<keyword evidence="7" id="KW-1185">Reference proteome</keyword>
<dbReference type="Pfam" id="PF07264">
    <property type="entry name" value="EI24"/>
    <property type="match status" value="1"/>
</dbReference>
<gene>
    <name evidence="6" type="ORF">FNB15_04935</name>
</gene>
<evidence type="ECO:0000256" key="1">
    <source>
        <dbReference type="ARBA" id="ARBA00004141"/>
    </source>
</evidence>
<accession>A0A516GYQ5</accession>
<dbReference type="AlphaFoldDB" id="A0A516GYQ5"/>
<sequence length="225" mass="24783">MIAASFRRALAQLPDPAFRSVLVKSLLVSLVVFVLLGVGLWSALLVVPATGYAWLDWAIAALSSLGSLLGMMLLFPAVMTAAIGLFLDDIADAVERRYYAGEEPGRPLATLPAVWSALRFLGVVLVVNILLLPLYAILLFFPPLLYGLSLLVNGYLVGREYFEAVAFRYQPRVEATQLRRRRRGDVWLCGVLIVLLLTIPLVNFLVPIVATAFMVHVFKRLRATG</sequence>
<evidence type="ECO:0000256" key="5">
    <source>
        <dbReference type="SAM" id="Phobius"/>
    </source>
</evidence>
<proteinExistence type="predicted"/>
<dbReference type="OrthoDB" id="5421146at2"/>
<evidence type="ECO:0000313" key="6">
    <source>
        <dbReference type="EMBL" id="QDO96663.1"/>
    </source>
</evidence>
<protein>
    <recommendedName>
        <fullName evidence="8">Sulfate transporter family protein</fullName>
    </recommendedName>
</protein>
<dbReference type="EMBL" id="CP041636">
    <property type="protein sequence ID" value="QDO96663.1"/>
    <property type="molecule type" value="Genomic_DNA"/>
</dbReference>
<evidence type="ECO:0008006" key="8">
    <source>
        <dbReference type="Google" id="ProtNLM"/>
    </source>
</evidence>
<name>A0A516GYQ5_9PROT</name>
<feature type="transmembrane region" description="Helical" evidence="5">
    <location>
        <begin position="21"/>
        <end position="45"/>
    </location>
</feature>
<dbReference type="RefSeq" id="WP_144067644.1">
    <property type="nucleotide sequence ID" value="NZ_CP041636.1"/>
</dbReference>
<evidence type="ECO:0000256" key="2">
    <source>
        <dbReference type="ARBA" id="ARBA00022692"/>
    </source>
</evidence>
<feature type="transmembrane region" description="Helical" evidence="5">
    <location>
        <begin position="186"/>
        <end position="215"/>
    </location>
</feature>
<reference evidence="6 7" key="1">
    <citation type="submission" date="2019-07" db="EMBL/GenBank/DDBJ databases">
        <title>Genome sequencing for Ferrovibrio sp. K5.</title>
        <authorList>
            <person name="Park S.-J."/>
        </authorList>
    </citation>
    <scope>NUCLEOTIDE SEQUENCE [LARGE SCALE GENOMIC DNA]</scope>
    <source>
        <strain evidence="6 7">K5</strain>
    </source>
</reference>
<organism evidence="6 7">
    <name type="scientific">Ferrovibrio terrae</name>
    <dbReference type="NCBI Taxonomy" id="2594003"/>
    <lineage>
        <taxon>Bacteria</taxon>
        <taxon>Pseudomonadati</taxon>
        <taxon>Pseudomonadota</taxon>
        <taxon>Alphaproteobacteria</taxon>
        <taxon>Rhodospirillales</taxon>
        <taxon>Rhodospirillaceae</taxon>
        <taxon>Ferrovibrio</taxon>
    </lineage>
</organism>
<evidence type="ECO:0000313" key="7">
    <source>
        <dbReference type="Proteomes" id="UP000317496"/>
    </source>
</evidence>
<dbReference type="Proteomes" id="UP000317496">
    <property type="component" value="Chromosome"/>
</dbReference>
<dbReference type="InterPro" id="IPR059112">
    <property type="entry name" value="CysZ/EI24"/>
</dbReference>
<dbReference type="KEGG" id="fer:FNB15_04935"/>
<evidence type="ECO:0000256" key="3">
    <source>
        <dbReference type="ARBA" id="ARBA00022989"/>
    </source>
</evidence>
<feature type="transmembrane region" description="Helical" evidence="5">
    <location>
        <begin position="108"/>
        <end position="131"/>
    </location>
</feature>
<feature type="transmembrane region" description="Helical" evidence="5">
    <location>
        <begin position="57"/>
        <end position="87"/>
    </location>
</feature>
<keyword evidence="3 5" id="KW-1133">Transmembrane helix</keyword>
<evidence type="ECO:0000256" key="4">
    <source>
        <dbReference type="ARBA" id="ARBA00023136"/>
    </source>
</evidence>
<comment type="subcellular location">
    <subcellularLocation>
        <location evidence="1">Membrane</location>
        <topology evidence="1">Multi-pass membrane protein</topology>
    </subcellularLocation>
</comment>
<keyword evidence="2 5" id="KW-0812">Transmembrane</keyword>
<keyword evidence="4 5" id="KW-0472">Membrane</keyword>
<feature type="transmembrane region" description="Helical" evidence="5">
    <location>
        <begin position="137"/>
        <end position="158"/>
    </location>
</feature>